<reference evidence="2" key="1">
    <citation type="journal article" date="2022" name="Mol. Ecol. Resour.">
        <title>The genomes of chicory, endive, great burdock and yacon provide insights into Asteraceae palaeo-polyploidization history and plant inulin production.</title>
        <authorList>
            <person name="Fan W."/>
            <person name="Wang S."/>
            <person name="Wang H."/>
            <person name="Wang A."/>
            <person name="Jiang F."/>
            <person name="Liu H."/>
            <person name="Zhao H."/>
            <person name="Xu D."/>
            <person name="Zhang Y."/>
        </authorList>
    </citation>
    <scope>NUCLEOTIDE SEQUENCE [LARGE SCALE GENOMIC DNA]</scope>
    <source>
        <strain evidence="2">cv. Punajuju</strain>
    </source>
</reference>
<gene>
    <name evidence="1" type="ORF">L2E82_49520</name>
</gene>
<reference evidence="1 2" key="2">
    <citation type="journal article" date="2022" name="Mol. Ecol. Resour.">
        <title>The genomes of chicory, endive, great burdock and yacon provide insights into Asteraceae paleo-polyploidization history and plant inulin production.</title>
        <authorList>
            <person name="Fan W."/>
            <person name="Wang S."/>
            <person name="Wang H."/>
            <person name="Wang A."/>
            <person name="Jiang F."/>
            <person name="Liu H."/>
            <person name="Zhao H."/>
            <person name="Xu D."/>
            <person name="Zhang Y."/>
        </authorList>
    </citation>
    <scope>NUCLEOTIDE SEQUENCE [LARGE SCALE GENOMIC DNA]</scope>
    <source>
        <strain evidence="2">cv. Punajuju</strain>
        <tissue evidence="1">Leaves</tissue>
    </source>
</reference>
<proteinExistence type="predicted"/>
<dbReference type="Proteomes" id="UP001055811">
    <property type="component" value="Linkage Group LG09"/>
</dbReference>
<evidence type="ECO:0000313" key="1">
    <source>
        <dbReference type="EMBL" id="KAI3691256.1"/>
    </source>
</evidence>
<evidence type="ECO:0000313" key="2">
    <source>
        <dbReference type="Proteomes" id="UP001055811"/>
    </source>
</evidence>
<name>A0ACB8Z1L5_CICIN</name>
<accession>A0ACB8Z1L5</accession>
<protein>
    <submittedName>
        <fullName evidence="1">Uncharacterized protein</fullName>
    </submittedName>
</protein>
<dbReference type="EMBL" id="CM042017">
    <property type="protein sequence ID" value="KAI3691256.1"/>
    <property type="molecule type" value="Genomic_DNA"/>
</dbReference>
<organism evidence="1 2">
    <name type="scientific">Cichorium intybus</name>
    <name type="common">Chicory</name>
    <dbReference type="NCBI Taxonomy" id="13427"/>
    <lineage>
        <taxon>Eukaryota</taxon>
        <taxon>Viridiplantae</taxon>
        <taxon>Streptophyta</taxon>
        <taxon>Embryophyta</taxon>
        <taxon>Tracheophyta</taxon>
        <taxon>Spermatophyta</taxon>
        <taxon>Magnoliopsida</taxon>
        <taxon>eudicotyledons</taxon>
        <taxon>Gunneridae</taxon>
        <taxon>Pentapetalae</taxon>
        <taxon>asterids</taxon>
        <taxon>campanulids</taxon>
        <taxon>Asterales</taxon>
        <taxon>Asteraceae</taxon>
        <taxon>Cichorioideae</taxon>
        <taxon>Cichorieae</taxon>
        <taxon>Cichoriinae</taxon>
        <taxon>Cichorium</taxon>
    </lineage>
</organism>
<comment type="caution">
    <text evidence="1">The sequence shown here is derived from an EMBL/GenBank/DDBJ whole genome shotgun (WGS) entry which is preliminary data.</text>
</comment>
<keyword evidence="2" id="KW-1185">Reference proteome</keyword>
<sequence>MRPLPKEIVTALEIALECQVESPSSKSSNVSLSLHWEKTHATVGSLWVVSDKLGMQSRAPQIDITELETLFCKLGSEKLKPGHHDLVQRDTSSNFQIMIRNISIPQDDIILRAGQQLTKGPTDVRLFITRQGILMEAAKAEGCGVGGTHLYIRKVLKNQAHRR</sequence>